<evidence type="ECO:0000313" key="2">
    <source>
        <dbReference type="Proteomes" id="UP000620633"/>
    </source>
</evidence>
<comment type="caution">
    <text evidence="1">The sequence shown here is derived from an EMBL/GenBank/DDBJ whole genome shotgun (WGS) entry which is preliminary data.</text>
</comment>
<accession>A0ABQ2SHE8</accession>
<sequence>MLDWVLGRVLAWVLDCVLGAGLPRAAARGILRGPRVRRPAYE</sequence>
<gene>
    <name evidence="1" type="ORF">GCM10008961_20510</name>
</gene>
<proteinExistence type="predicted"/>
<dbReference type="Proteomes" id="UP000620633">
    <property type="component" value="Unassembled WGS sequence"/>
</dbReference>
<reference evidence="2" key="1">
    <citation type="journal article" date="2019" name="Int. J. Syst. Evol. Microbiol.">
        <title>The Global Catalogue of Microorganisms (GCM) 10K type strain sequencing project: providing services to taxonomists for standard genome sequencing and annotation.</title>
        <authorList>
            <consortium name="The Broad Institute Genomics Platform"/>
            <consortium name="The Broad Institute Genome Sequencing Center for Infectious Disease"/>
            <person name="Wu L."/>
            <person name="Ma J."/>
        </authorList>
    </citation>
    <scope>NUCLEOTIDE SEQUENCE [LARGE SCALE GENOMIC DNA]</scope>
    <source>
        <strain evidence="2">JCM 31406</strain>
    </source>
</reference>
<name>A0ABQ2SHE8_9DEIO</name>
<organism evidence="1 2">
    <name type="scientific">Deinococcus knuensis</name>
    <dbReference type="NCBI Taxonomy" id="1837380"/>
    <lineage>
        <taxon>Bacteria</taxon>
        <taxon>Thermotogati</taxon>
        <taxon>Deinococcota</taxon>
        <taxon>Deinococci</taxon>
        <taxon>Deinococcales</taxon>
        <taxon>Deinococcaceae</taxon>
        <taxon>Deinococcus</taxon>
    </lineage>
</organism>
<evidence type="ECO:0000313" key="1">
    <source>
        <dbReference type="EMBL" id="GGS28735.1"/>
    </source>
</evidence>
<protein>
    <submittedName>
        <fullName evidence="1">Uncharacterized protein</fullName>
    </submittedName>
</protein>
<keyword evidence="2" id="KW-1185">Reference proteome</keyword>
<dbReference type="EMBL" id="BMQO01000008">
    <property type="protein sequence ID" value="GGS28735.1"/>
    <property type="molecule type" value="Genomic_DNA"/>
</dbReference>